<keyword evidence="2" id="KW-0732">Signal</keyword>
<dbReference type="PATRIC" id="fig|1217650.3.peg.2142"/>
<comment type="caution">
    <text evidence="3">The sequence shown here is derived from an EMBL/GenBank/DDBJ whole genome shotgun (WGS) entry which is preliminary data.</text>
</comment>
<keyword evidence="4" id="KW-1185">Reference proteome</keyword>
<accession>N9EV71</accession>
<evidence type="ECO:0000256" key="1">
    <source>
        <dbReference type="SAM" id="Phobius"/>
    </source>
</evidence>
<evidence type="ECO:0008006" key="5">
    <source>
        <dbReference type="Google" id="ProtNLM"/>
    </source>
</evidence>
<name>N9EV71_ACIBZ</name>
<evidence type="ECO:0000313" key="3">
    <source>
        <dbReference type="EMBL" id="ENV96630.1"/>
    </source>
</evidence>
<keyword evidence="1" id="KW-1133">Transmembrane helix</keyword>
<keyword evidence="1" id="KW-0472">Membrane</keyword>
<dbReference type="Proteomes" id="UP000013251">
    <property type="component" value="Unassembled WGS sequence"/>
</dbReference>
<dbReference type="AlphaFoldDB" id="N9EV71"/>
<protein>
    <recommendedName>
        <fullName evidence="5">PEGA domain-containing protein</fullName>
    </recommendedName>
</protein>
<feature type="chain" id="PRO_5004142921" description="PEGA domain-containing protein" evidence="2">
    <location>
        <begin position="26"/>
        <end position="169"/>
    </location>
</feature>
<feature type="transmembrane region" description="Helical" evidence="1">
    <location>
        <begin position="99"/>
        <end position="118"/>
    </location>
</feature>
<gene>
    <name evidence="3" type="ORF">F938_02191</name>
</gene>
<keyword evidence="1" id="KW-0812">Transmembrane</keyword>
<sequence>MISMNNLFKISILTCLLSITGCASIISGSTQTLSFKSVPEVSQISITNRKGEKVHVGQTPVTVTLNKSAGYFKGEIYNITFSKEGFQPKTIEVKAKVSGWYFGNIVFGGLGLIGVLIVDPATGAMYTLTPKDVSAVLEQEGIVATDQTLIVRLKQDISQSIMARAIEIK</sequence>
<evidence type="ECO:0000313" key="4">
    <source>
        <dbReference type="Proteomes" id="UP000013251"/>
    </source>
</evidence>
<dbReference type="EMBL" id="APQG01000026">
    <property type="protein sequence ID" value="ENV96630.1"/>
    <property type="molecule type" value="Genomic_DNA"/>
</dbReference>
<evidence type="ECO:0000256" key="2">
    <source>
        <dbReference type="SAM" id="SignalP"/>
    </source>
</evidence>
<proteinExistence type="predicted"/>
<feature type="signal peptide" evidence="2">
    <location>
        <begin position="1"/>
        <end position="25"/>
    </location>
</feature>
<reference evidence="3 4" key="1">
    <citation type="submission" date="2013-02" db="EMBL/GenBank/DDBJ databases">
        <title>The Genome Sequence of Acinetobacter bereziniae CIP 70.12.</title>
        <authorList>
            <consortium name="The Broad Institute Genome Sequencing Platform"/>
            <consortium name="The Broad Institute Genome Sequencing Center for Infectious Disease"/>
            <person name="Cerqueira G."/>
            <person name="Feldgarden M."/>
            <person name="Courvalin P."/>
            <person name="Perichon B."/>
            <person name="Grillot-Courvalin C."/>
            <person name="Clermont D."/>
            <person name="Rocha E."/>
            <person name="Yoon E.-J."/>
            <person name="Nemec A."/>
            <person name="Walker B."/>
            <person name="Young S.K."/>
            <person name="Zeng Q."/>
            <person name="Gargeya S."/>
            <person name="Fitzgerald M."/>
            <person name="Haas B."/>
            <person name="Abouelleil A."/>
            <person name="Alvarado L."/>
            <person name="Arachchi H.M."/>
            <person name="Berlin A.M."/>
            <person name="Chapman S.B."/>
            <person name="Dewar J."/>
            <person name="Goldberg J."/>
            <person name="Griggs A."/>
            <person name="Gujja S."/>
            <person name="Hansen M."/>
            <person name="Howarth C."/>
            <person name="Imamovic A."/>
            <person name="Larimer J."/>
            <person name="McCowan C."/>
            <person name="Murphy C."/>
            <person name="Neiman D."/>
            <person name="Pearson M."/>
            <person name="Priest M."/>
            <person name="Roberts A."/>
            <person name="Saif S."/>
            <person name="Shea T."/>
            <person name="Sisk P."/>
            <person name="Sykes S."/>
            <person name="Wortman J."/>
            <person name="Nusbaum C."/>
            <person name="Birren B."/>
        </authorList>
    </citation>
    <scope>NUCLEOTIDE SEQUENCE [LARGE SCALE GENOMIC DNA]</scope>
    <source>
        <strain evidence="3 4">CIP 70.12</strain>
    </source>
</reference>
<organism evidence="3 4">
    <name type="scientific">Acinetobacter bereziniae LMG 1003 = CIP 70.12</name>
    <dbReference type="NCBI Taxonomy" id="981324"/>
    <lineage>
        <taxon>Bacteria</taxon>
        <taxon>Pseudomonadati</taxon>
        <taxon>Pseudomonadota</taxon>
        <taxon>Gammaproteobacteria</taxon>
        <taxon>Moraxellales</taxon>
        <taxon>Moraxellaceae</taxon>
        <taxon>Acinetobacter</taxon>
    </lineage>
</organism>
<dbReference type="HOGENOM" id="CLU_124448_0_0_6"/>